<dbReference type="InterPro" id="IPR051356">
    <property type="entry name" value="SOX/SOX-like_TF"/>
</dbReference>
<feature type="compositionally biased region" description="Polar residues" evidence="4">
    <location>
        <begin position="99"/>
        <end position="120"/>
    </location>
</feature>
<accession>A0AAV9NDJ8</accession>
<reference evidence="6 7" key="1">
    <citation type="submission" date="2023-08" db="EMBL/GenBank/DDBJ databases">
        <title>Black Yeasts Isolated from many extreme environments.</title>
        <authorList>
            <person name="Coleine C."/>
            <person name="Stajich J.E."/>
            <person name="Selbmann L."/>
        </authorList>
    </citation>
    <scope>NUCLEOTIDE SEQUENCE [LARGE SCALE GENOMIC DNA]</scope>
    <source>
        <strain evidence="6 7">CCFEE 5792</strain>
    </source>
</reference>
<dbReference type="EMBL" id="JAVRRD010000010">
    <property type="protein sequence ID" value="KAK5054465.1"/>
    <property type="molecule type" value="Genomic_DNA"/>
</dbReference>
<dbReference type="InterPro" id="IPR036910">
    <property type="entry name" value="HMG_box_dom_sf"/>
</dbReference>
<dbReference type="InterPro" id="IPR009071">
    <property type="entry name" value="HMG_box_dom"/>
</dbReference>
<organism evidence="6 7">
    <name type="scientific">Exophiala bonariae</name>
    <dbReference type="NCBI Taxonomy" id="1690606"/>
    <lineage>
        <taxon>Eukaryota</taxon>
        <taxon>Fungi</taxon>
        <taxon>Dikarya</taxon>
        <taxon>Ascomycota</taxon>
        <taxon>Pezizomycotina</taxon>
        <taxon>Eurotiomycetes</taxon>
        <taxon>Chaetothyriomycetidae</taxon>
        <taxon>Chaetothyriales</taxon>
        <taxon>Herpotrichiellaceae</taxon>
        <taxon>Exophiala</taxon>
    </lineage>
</organism>
<dbReference type="GO" id="GO:0000981">
    <property type="term" value="F:DNA-binding transcription factor activity, RNA polymerase II-specific"/>
    <property type="evidence" value="ECO:0007669"/>
    <property type="project" value="TreeGrafter"/>
</dbReference>
<dbReference type="SMART" id="SM00398">
    <property type="entry name" value="HMG"/>
    <property type="match status" value="1"/>
</dbReference>
<dbReference type="PANTHER" id="PTHR45789">
    <property type="entry name" value="FI18025P1"/>
    <property type="match status" value="1"/>
</dbReference>
<dbReference type="GO" id="GO:0000978">
    <property type="term" value="F:RNA polymerase II cis-regulatory region sequence-specific DNA binding"/>
    <property type="evidence" value="ECO:0007669"/>
    <property type="project" value="TreeGrafter"/>
</dbReference>
<evidence type="ECO:0000256" key="1">
    <source>
        <dbReference type="ARBA" id="ARBA00023125"/>
    </source>
</evidence>
<evidence type="ECO:0000256" key="4">
    <source>
        <dbReference type="SAM" id="MobiDB-lite"/>
    </source>
</evidence>
<gene>
    <name evidence="6" type="ORF">LTR84_001356</name>
</gene>
<evidence type="ECO:0000259" key="5">
    <source>
        <dbReference type="PROSITE" id="PS50118"/>
    </source>
</evidence>
<dbReference type="Proteomes" id="UP001358417">
    <property type="component" value="Unassembled WGS sequence"/>
</dbReference>
<feature type="DNA-binding region" description="HMG box" evidence="3">
    <location>
        <begin position="185"/>
        <end position="253"/>
    </location>
</feature>
<dbReference type="Gene3D" id="1.10.30.10">
    <property type="entry name" value="High mobility group box domain"/>
    <property type="match status" value="1"/>
</dbReference>
<feature type="region of interest" description="Disordered" evidence="4">
    <location>
        <begin position="1"/>
        <end position="145"/>
    </location>
</feature>
<keyword evidence="7" id="KW-1185">Reference proteome</keyword>
<dbReference type="Pfam" id="PF00505">
    <property type="entry name" value="HMG_box"/>
    <property type="match status" value="1"/>
</dbReference>
<feature type="domain" description="HMG box" evidence="5">
    <location>
        <begin position="185"/>
        <end position="253"/>
    </location>
</feature>
<sequence>MALSSATARPPSPPHSTDGNEVHEETRISPRTVIKQDPFTPPMASRLMESGVLADNSYDPYGDPTYYQTAPTGTYYPPPQPMPTSHPVYASPETGNGIGIQTRSGRALRSPSSPDTPVSTRRSQSPRVRARRNMKRNNKKGGPVLEAPLSQLTKDYKTPVRDMSIWVHRPVEERMAEVERKKGYVSRPMNSFMLYRSAYADRVKQFCKENNHQVVSQVTGASWPMEPTEIRALYEQLAIMERDNHAAAHPDYKFAPNKSVKRSRNDDAASDSDPDWEGSTRGSKRSRSMRRFDSRSASSTPFDDRHTRYAYPMTALNLSGYEMSNPYGPPPLMVGPDGFVGQYYQASAQMGPYGDQISDIRYERMDDPFPPYQQQQPNNMLAGMPLGGHHELLTSQPQAMQNNYYVQNDILDPRLGQYGADYQLLYADEGADQSQKRTISFEQPMSQIGMGYQPEAFHPGLATLTEEHDIWGDSGNIGGDFDSEFQKLG</sequence>
<dbReference type="PROSITE" id="PS50118">
    <property type="entry name" value="HMG_BOX_2"/>
    <property type="match status" value="1"/>
</dbReference>
<dbReference type="GeneID" id="89969576"/>
<keyword evidence="1 3" id="KW-0238">DNA-binding</keyword>
<dbReference type="AlphaFoldDB" id="A0AAV9NDJ8"/>
<evidence type="ECO:0000313" key="6">
    <source>
        <dbReference type="EMBL" id="KAK5054465.1"/>
    </source>
</evidence>
<evidence type="ECO:0000256" key="3">
    <source>
        <dbReference type="PROSITE-ProRule" id="PRU00267"/>
    </source>
</evidence>
<feature type="compositionally biased region" description="Basic residues" evidence="4">
    <location>
        <begin position="128"/>
        <end position="139"/>
    </location>
</feature>
<evidence type="ECO:0000313" key="7">
    <source>
        <dbReference type="Proteomes" id="UP001358417"/>
    </source>
</evidence>
<protein>
    <recommendedName>
        <fullName evidence="5">HMG box domain-containing protein</fullName>
    </recommendedName>
</protein>
<name>A0AAV9NDJ8_9EURO</name>
<dbReference type="GO" id="GO:0005634">
    <property type="term" value="C:nucleus"/>
    <property type="evidence" value="ECO:0007669"/>
    <property type="project" value="UniProtKB-UniRule"/>
</dbReference>
<dbReference type="CDD" id="cd01389">
    <property type="entry name" value="HMG-box_ROX1-like"/>
    <property type="match status" value="1"/>
</dbReference>
<keyword evidence="2 3" id="KW-0539">Nucleus</keyword>
<comment type="caution">
    <text evidence="6">The sequence shown here is derived from an EMBL/GenBank/DDBJ whole genome shotgun (WGS) entry which is preliminary data.</text>
</comment>
<proteinExistence type="predicted"/>
<dbReference type="SUPFAM" id="SSF47095">
    <property type="entry name" value="HMG-box"/>
    <property type="match status" value="1"/>
</dbReference>
<dbReference type="PANTHER" id="PTHR45789:SF2">
    <property type="entry name" value="FI18025P1"/>
    <property type="match status" value="1"/>
</dbReference>
<dbReference type="RefSeq" id="XP_064707238.1">
    <property type="nucleotide sequence ID" value="XM_064844980.1"/>
</dbReference>
<feature type="compositionally biased region" description="Basic and acidic residues" evidence="4">
    <location>
        <begin position="18"/>
        <end position="28"/>
    </location>
</feature>
<evidence type="ECO:0000256" key="2">
    <source>
        <dbReference type="ARBA" id="ARBA00023242"/>
    </source>
</evidence>
<feature type="region of interest" description="Disordered" evidence="4">
    <location>
        <begin position="249"/>
        <end position="305"/>
    </location>
</feature>